<evidence type="ECO:0000313" key="2">
    <source>
        <dbReference type="Proteomes" id="UP000179106"/>
    </source>
</evidence>
<dbReference type="Proteomes" id="UP000179106">
    <property type="component" value="Unassembled WGS sequence"/>
</dbReference>
<gene>
    <name evidence="1" type="ORF">A3B25_01925</name>
</gene>
<accession>A0A1G2GQM3</accession>
<evidence type="ECO:0000313" key="1">
    <source>
        <dbReference type="EMBL" id="OGZ52429.1"/>
    </source>
</evidence>
<name>A0A1G2GQM3_9BACT</name>
<protein>
    <submittedName>
        <fullName evidence="1">Uncharacterized protein</fullName>
    </submittedName>
</protein>
<dbReference type="AlphaFoldDB" id="A0A1G2GQM3"/>
<sequence length="91" mass="9969">MPYETLATLGLCEHCGIMVSMANFPADAMGAEWHCPNCKGILGHVSFGFDKATSGAKKIKWVGPGGTWTDVEPKDDFKLGEIYVHIHSPRY</sequence>
<proteinExistence type="predicted"/>
<organism evidence="1 2">
    <name type="scientific">Candidatus Ryanbacteria bacterium RIFCSPLOWO2_01_FULL_48_26</name>
    <dbReference type="NCBI Taxonomy" id="1802126"/>
    <lineage>
        <taxon>Bacteria</taxon>
        <taxon>Candidatus Ryaniibacteriota</taxon>
    </lineage>
</organism>
<reference evidence="1 2" key="1">
    <citation type="journal article" date="2016" name="Nat. Commun.">
        <title>Thousands of microbial genomes shed light on interconnected biogeochemical processes in an aquifer system.</title>
        <authorList>
            <person name="Anantharaman K."/>
            <person name="Brown C.T."/>
            <person name="Hug L.A."/>
            <person name="Sharon I."/>
            <person name="Castelle C.J."/>
            <person name="Probst A.J."/>
            <person name="Thomas B.C."/>
            <person name="Singh A."/>
            <person name="Wilkins M.J."/>
            <person name="Karaoz U."/>
            <person name="Brodie E.L."/>
            <person name="Williams K.H."/>
            <person name="Hubbard S.S."/>
            <person name="Banfield J.F."/>
        </authorList>
    </citation>
    <scope>NUCLEOTIDE SEQUENCE [LARGE SCALE GENOMIC DNA]</scope>
</reference>
<comment type="caution">
    <text evidence="1">The sequence shown here is derived from an EMBL/GenBank/DDBJ whole genome shotgun (WGS) entry which is preliminary data.</text>
</comment>
<dbReference type="EMBL" id="MHNW01000047">
    <property type="protein sequence ID" value="OGZ52429.1"/>
    <property type="molecule type" value="Genomic_DNA"/>
</dbReference>